<keyword evidence="1" id="KW-0472">Membrane</keyword>
<evidence type="ECO:0000259" key="4">
    <source>
        <dbReference type="Pfam" id="PF25221"/>
    </source>
</evidence>
<keyword evidence="1" id="KW-1133">Transmembrane helix</keyword>
<evidence type="ECO:0000259" key="3">
    <source>
        <dbReference type="Pfam" id="PF13387"/>
    </source>
</evidence>
<gene>
    <name evidence="5" type="ORF">B7P33_06985</name>
</gene>
<evidence type="ECO:0000256" key="2">
    <source>
        <dbReference type="SAM" id="SignalP"/>
    </source>
</evidence>
<accession>A0A2A4G913</accession>
<dbReference type="AlphaFoldDB" id="A0A2A4G913"/>
<dbReference type="Pfam" id="PF13387">
    <property type="entry name" value="Lnb_N"/>
    <property type="match status" value="1"/>
</dbReference>
<evidence type="ECO:0000313" key="6">
    <source>
        <dbReference type="Proteomes" id="UP000219559"/>
    </source>
</evidence>
<evidence type="ECO:0000256" key="1">
    <source>
        <dbReference type="SAM" id="Phobius"/>
    </source>
</evidence>
<feature type="chain" id="PRO_5012720372" evidence="2">
    <location>
        <begin position="21"/>
        <end position="390"/>
    </location>
</feature>
<dbReference type="Proteomes" id="UP000219559">
    <property type="component" value="Unassembled WGS sequence"/>
</dbReference>
<dbReference type="OrthoDB" id="319167at2"/>
<dbReference type="Pfam" id="PF25221">
    <property type="entry name" value="5TMH_Lnb"/>
    <property type="match status" value="1"/>
</dbReference>
<keyword evidence="1" id="KW-0812">Transmembrane</keyword>
<reference evidence="5 6" key="1">
    <citation type="submission" date="2017-04" db="EMBL/GenBank/DDBJ databases">
        <title>A new member of the family Flavobacteriaceae isolated from ascidians.</title>
        <authorList>
            <person name="Chen L."/>
        </authorList>
    </citation>
    <scope>NUCLEOTIDE SEQUENCE [LARGE SCALE GENOMIC DNA]</scope>
    <source>
        <strain evidence="5 6">HQA918</strain>
    </source>
</reference>
<dbReference type="RefSeq" id="WP_097440181.1">
    <property type="nucleotide sequence ID" value="NZ_KZ300476.1"/>
</dbReference>
<organism evidence="5 6">
    <name type="scientific">Sediminicola luteus</name>
    <dbReference type="NCBI Taxonomy" id="319238"/>
    <lineage>
        <taxon>Bacteria</taxon>
        <taxon>Pseudomonadati</taxon>
        <taxon>Bacteroidota</taxon>
        <taxon>Flavobacteriia</taxon>
        <taxon>Flavobacteriales</taxon>
        <taxon>Flavobacteriaceae</taxon>
        <taxon>Sediminicola</taxon>
    </lineage>
</organism>
<dbReference type="EMBL" id="NBWU01000002">
    <property type="protein sequence ID" value="PCE64901.1"/>
    <property type="molecule type" value="Genomic_DNA"/>
</dbReference>
<evidence type="ECO:0000313" key="5">
    <source>
        <dbReference type="EMBL" id="PCE64901.1"/>
    </source>
</evidence>
<sequence>MNRLALLLCLVCLYPFQAQAQTPELSKFAKISVLTCGPGDELYSSFGHSAVRVHDQALGIDAVYNYGVFDPSGPNFYLNFTKGKMRYRLARYGFDDFLREYKIDKRWVKEQELALDQSDKQAYFNFLENNYKPENRSYWYHFFFDNCATRIRDGLQNVGQNRIVYDSTFIKNPYTFRELIRQNLPTNSWSCFGIDIALGSVIDQQAPAWDHLYLPAYFMAQLEHTTWKCQALVGPKKEILPEVPRDASGYFFKSPLFAFVLLFFLSLWFSIRNRKKNKRSRILDGLLFTLAGLAGCLIVFLWFFTDHTDTVNNLNILWAFPLHLIFGIVLFKRKLPAWTKAYAKFTLAGLAIAVVVWLLGLQIFSTVVIPIWATLALRCVFLLRSEANKS</sequence>
<feature type="domain" description="Lnb-like transmembrane" evidence="4">
    <location>
        <begin position="252"/>
        <end position="386"/>
    </location>
</feature>
<dbReference type="InterPro" id="IPR057436">
    <property type="entry name" value="5TMH_Lnb"/>
</dbReference>
<dbReference type="InterPro" id="IPR025178">
    <property type="entry name" value="Lnb_N"/>
</dbReference>
<keyword evidence="6" id="KW-1185">Reference proteome</keyword>
<comment type="caution">
    <text evidence="5">The sequence shown here is derived from an EMBL/GenBank/DDBJ whole genome shotgun (WGS) entry which is preliminary data.</text>
</comment>
<proteinExistence type="predicted"/>
<name>A0A2A4G913_9FLAO</name>
<feature type="domain" description="Lnb N-terminal periplasmic" evidence="3">
    <location>
        <begin position="31"/>
        <end position="181"/>
    </location>
</feature>
<feature type="signal peptide" evidence="2">
    <location>
        <begin position="1"/>
        <end position="20"/>
    </location>
</feature>
<feature type="transmembrane region" description="Helical" evidence="1">
    <location>
        <begin position="283"/>
        <end position="304"/>
    </location>
</feature>
<feature type="transmembrane region" description="Helical" evidence="1">
    <location>
        <begin position="250"/>
        <end position="271"/>
    </location>
</feature>
<feature type="transmembrane region" description="Helical" evidence="1">
    <location>
        <begin position="316"/>
        <end position="331"/>
    </location>
</feature>
<protein>
    <submittedName>
        <fullName evidence="5">Uncharacterized protein</fullName>
    </submittedName>
</protein>
<keyword evidence="2" id="KW-0732">Signal</keyword>